<dbReference type="AlphaFoldDB" id="X1SSI6"/>
<protein>
    <recommendedName>
        <fullName evidence="2">DNA-directed DNA polymerase</fullName>
    </recommendedName>
</protein>
<dbReference type="SUPFAM" id="SSF53098">
    <property type="entry name" value="Ribonuclease H-like"/>
    <property type="match status" value="1"/>
</dbReference>
<evidence type="ECO:0008006" key="2">
    <source>
        <dbReference type="Google" id="ProtNLM"/>
    </source>
</evidence>
<reference evidence="1" key="1">
    <citation type="journal article" date="2014" name="Front. Microbiol.">
        <title>High frequency of phylogenetically diverse reductive dehalogenase-homologous genes in deep subseafloor sedimentary metagenomes.</title>
        <authorList>
            <person name="Kawai M."/>
            <person name="Futagami T."/>
            <person name="Toyoda A."/>
            <person name="Takaki Y."/>
            <person name="Nishi S."/>
            <person name="Hori S."/>
            <person name="Arai W."/>
            <person name="Tsubouchi T."/>
            <person name="Morono Y."/>
            <person name="Uchiyama I."/>
            <person name="Ito T."/>
            <person name="Fujiyama A."/>
            <person name="Inagaki F."/>
            <person name="Takami H."/>
        </authorList>
    </citation>
    <scope>NUCLEOTIDE SEQUENCE</scope>
    <source>
        <strain evidence="1">Expedition CK06-06</strain>
    </source>
</reference>
<dbReference type="InterPro" id="IPR012337">
    <property type="entry name" value="RNaseH-like_sf"/>
</dbReference>
<evidence type="ECO:0000313" key="1">
    <source>
        <dbReference type="EMBL" id="GAI70794.1"/>
    </source>
</evidence>
<name>X1SSI6_9ZZZZ</name>
<gene>
    <name evidence="1" type="ORF">S12H4_06678</name>
</gene>
<dbReference type="EMBL" id="BARW01002374">
    <property type="protein sequence ID" value="GAI70794.1"/>
    <property type="molecule type" value="Genomic_DNA"/>
</dbReference>
<proteinExistence type="predicted"/>
<accession>X1SSI6</accession>
<comment type="caution">
    <text evidence="1">The sequence shown here is derived from an EMBL/GenBank/DDBJ whole genome shotgun (WGS) entry which is preliminary data.</text>
</comment>
<sequence length="200" mass="23807">MIKRFQHRIKDNKKCELPYHYIFFDTETRQKDIGEGNLQHFLKLGVALYWRRRPDRANDTVKWLKFTKPGQFWDFIEASVPSKSRLVIVAHNLEFDMGIVKGFKALERRGYEPTKLIIDSRRQIWKFRKGDKTLLFLDNMNYFATSLKALGESIGEAKLSMPSPNARSADWWAYCEQDVRVMYRAWQFWLKFIADNELGN</sequence>
<feature type="non-terminal residue" evidence="1">
    <location>
        <position position="200"/>
    </location>
</feature>
<organism evidence="1">
    <name type="scientific">marine sediment metagenome</name>
    <dbReference type="NCBI Taxonomy" id="412755"/>
    <lineage>
        <taxon>unclassified sequences</taxon>
        <taxon>metagenomes</taxon>
        <taxon>ecological metagenomes</taxon>
    </lineage>
</organism>
<dbReference type="GO" id="GO:0003676">
    <property type="term" value="F:nucleic acid binding"/>
    <property type="evidence" value="ECO:0007669"/>
    <property type="project" value="InterPro"/>
</dbReference>
<dbReference type="Gene3D" id="3.30.420.10">
    <property type="entry name" value="Ribonuclease H-like superfamily/Ribonuclease H"/>
    <property type="match status" value="1"/>
</dbReference>
<dbReference type="InterPro" id="IPR036397">
    <property type="entry name" value="RNaseH_sf"/>
</dbReference>